<evidence type="ECO:0000256" key="3">
    <source>
        <dbReference type="PROSITE-ProRule" id="PRU00023"/>
    </source>
</evidence>
<keyword evidence="2 3" id="KW-0040">ANK repeat</keyword>
<dbReference type="SUPFAM" id="SSF57959">
    <property type="entry name" value="Leucine zipper domain"/>
    <property type="match status" value="1"/>
</dbReference>
<feature type="repeat" description="ANK" evidence="3">
    <location>
        <begin position="324"/>
        <end position="356"/>
    </location>
</feature>
<gene>
    <name evidence="5" type="ORF">GTA08_BOTSDO03831</name>
</gene>
<dbReference type="InterPro" id="IPR046347">
    <property type="entry name" value="bZIP_sf"/>
</dbReference>
<dbReference type="Pfam" id="PF12796">
    <property type="entry name" value="Ank_2"/>
    <property type="match status" value="1"/>
</dbReference>
<dbReference type="PANTHER" id="PTHR24171:SF8">
    <property type="entry name" value="BRCA1-ASSOCIATED RING DOMAIN PROTEIN 1"/>
    <property type="match status" value="1"/>
</dbReference>
<dbReference type="GO" id="GO:0003700">
    <property type="term" value="F:DNA-binding transcription factor activity"/>
    <property type="evidence" value="ECO:0007669"/>
    <property type="project" value="InterPro"/>
</dbReference>
<evidence type="ECO:0000313" key="6">
    <source>
        <dbReference type="Proteomes" id="UP000572817"/>
    </source>
</evidence>
<evidence type="ECO:0000256" key="1">
    <source>
        <dbReference type="ARBA" id="ARBA00022737"/>
    </source>
</evidence>
<keyword evidence="1" id="KW-0677">Repeat</keyword>
<dbReference type="GO" id="GO:0085020">
    <property type="term" value="P:protein K6-linked ubiquitination"/>
    <property type="evidence" value="ECO:0007669"/>
    <property type="project" value="TreeGrafter"/>
</dbReference>
<dbReference type="PANTHER" id="PTHR24171">
    <property type="entry name" value="ANKYRIN REPEAT DOMAIN-CONTAINING PROTEIN 39-RELATED"/>
    <property type="match status" value="1"/>
</dbReference>
<name>A0A8H4IU50_9PEZI</name>
<comment type="caution">
    <text evidence="5">The sequence shown here is derived from an EMBL/GenBank/DDBJ whole genome shotgun (WGS) entry which is preliminary data.</text>
</comment>
<feature type="region of interest" description="Disordered" evidence="4">
    <location>
        <begin position="192"/>
        <end position="223"/>
    </location>
</feature>
<dbReference type="PROSITE" id="PS50297">
    <property type="entry name" value="ANK_REP_REGION"/>
    <property type="match status" value="2"/>
</dbReference>
<dbReference type="Proteomes" id="UP000572817">
    <property type="component" value="Unassembled WGS sequence"/>
</dbReference>
<dbReference type="OrthoDB" id="539213at2759"/>
<evidence type="ECO:0000313" key="5">
    <source>
        <dbReference type="EMBL" id="KAF4307551.1"/>
    </source>
</evidence>
<feature type="compositionally biased region" description="Polar residues" evidence="4">
    <location>
        <begin position="207"/>
        <end position="223"/>
    </location>
</feature>
<evidence type="ECO:0008006" key="7">
    <source>
        <dbReference type="Google" id="ProtNLM"/>
    </source>
</evidence>
<feature type="region of interest" description="Disordered" evidence="4">
    <location>
        <begin position="79"/>
        <end position="108"/>
    </location>
</feature>
<feature type="region of interest" description="Disordered" evidence="4">
    <location>
        <begin position="243"/>
        <end position="293"/>
    </location>
</feature>
<evidence type="ECO:0000256" key="2">
    <source>
        <dbReference type="ARBA" id="ARBA00023043"/>
    </source>
</evidence>
<dbReference type="AlphaFoldDB" id="A0A8H4IU50"/>
<dbReference type="EMBL" id="WWBZ02000022">
    <property type="protein sequence ID" value="KAF4307551.1"/>
    <property type="molecule type" value="Genomic_DNA"/>
</dbReference>
<dbReference type="PROSITE" id="PS50088">
    <property type="entry name" value="ANK_REPEAT"/>
    <property type="match status" value="2"/>
</dbReference>
<dbReference type="Gene3D" id="1.25.40.20">
    <property type="entry name" value="Ankyrin repeat-containing domain"/>
    <property type="match status" value="1"/>
</dbReference>
<organism evidence="5 6">
    <name type="scientific">Botryosphaeria dothidea</name>
    <dbReference type="NCBI Taxonomy" id="55169"/>
    <lineage>
        <taxon>Eukaryota</taxon>
        <taxon>Fungi</taxon>
        <taxon>Dikarya</taxon>
        <taxon>Ascomycota</taxon>
        <taxon>Pezizomycotina</taxon>
        <taxon>Dothideomycetes</taxon>
        <taxon>Dothideomycetes incertae sedis</taxon>
        <taxon>Botryosphaeriales</taxon>
        <taxon>Botryosphaeriaceae</taxon>
        <taxon>Botryosphaeria</taxon>
    </lineage>
</organism>
<dbReference type="InterPro" id="IPR002110">
    <property type="entry name" value="Ankyrin_rpt"/>
</dbReference>
<dbReference type="SMART" id="SM00248">
    <property type="entry name" value="ANK"/>
    <property type="match status" value="2"/>
</dbReference>
<dbReference type="CDD" id="cd14688">
    <property type="entry name" value="bZIP_YAP"/>
    <property type="match status" value="1"/>
</dbReference>
<reference evidence="5" key="1">
    <citation type="submission" date="2020-04" db="EMBL/GenBank/DDBJ databases">
        <title>Genome Assembly and Annotation of Botryosphaeria dothidea sdau 11-99, a Latent Pathogen of Apple Fruit Ring Rot in China.</title>
        <authorList>
            <person name="Yu C."/>
            <person name="Diao Y."/>
            <person name="Lu Q."/>
            <person name="Zhao J."/>
            <person name="Cui S."/>
            <person name="Peng C."/>
            <person name="He B."/>
            <person name="Liu H."/>
        </authorList>
    </citation>
    <scope>NUCLEOTIDE SEQUENCE [LARGE SCALE GENOMIC DNA]</scope>
    <source>
        <strain evidence="5">Sdau11-99</strain>
    </source>
</reference>
<feature type="repeat" description="ANK" evidence="3">
    <location>
        <begin position="291"/>
        <end position="323"/>
    </location>
</feature>
<protein>
    <recommendedName>
        <fullName evidence="7">BZIP domain-containing protein</fullName>
    </recommendedName>
</protein>
<dbReference type="InterPro" id="IPR036770">
    <property type="entry name" value="Ankyrin_rpt-contain_sf"/>
</dbReference>
<evidence type="ECO:0000256" key="4">
    <source>
        <dbReference type="SAM" id="MobiDB-lite"/>
    </source>
</evidence>
<feature type="compositionally biased region" description="Polar residues" evidence="4">
    <location>
        <begin position="79"/>
        <end position="95"/>
    </location>
</feature>
<sequence length="357" mass="38241">MAAQLASSFTGQMSSFHNVSPVPTFPPQSSMQAMDTGMCSDEEDWTTVADAAERRRIQNRNAQRKYRRNLKRRVQALEQQQNTTAAFSQSPTCTSPAAVHIPPSLQHLFTPPSTAYTNMGRRMSYTTAIPTGNLAAAAASTAQLPSPPAETAALPQCTTCHQCGSLVPLRPTDHLLHRSMSTSFERIADDLRPDTTFDDLPGMGSSLPESMTSSVGGPGSFSSMLSSPNMVGLNISFNEASKNAENDQASSSSSGGGGGIRRPMSPQSLRQKGASPRDATLAHRSPRQSISGRSMLHIAAERGNEAMVKFLIEQGGEPNAKDDMGWTPLHLAVEQGHQAIACRLLEAGGNLFARTER</sequence>
<proteinExistence type="predicted"/>
<keyword evidence="6" id="KW-1185">Reference proteome</keyword>
<dbReference type="GO" id="GO:0004842">
    <property type="term" value="F:ubiquitin-protein transferase activity"/>
    <property type="evidence" value="ECO:0007669"/>
    <property type="project" value="TreeGrafter"/>
</dbReference>
<dbReference type="SUPFAM" id="SSF48403">
    <property type="entry name" value="Ankyrin repeat"/>
    <property type="match status" value="1"/>
</dbReference>
<accession>A0A8H4IU50</accession>